<reference evidence="1 2" key="1">
    <citation type="submission" date="2019-10" db="EMBL/GenBank/DDBJ databases">
        <title>Lysobacter alkalisoli sp. nov., isolated from saline-alkaline soil.</title>
        <authorList>
            <person name="Sun J.-Q."/>
        </authorList>
    </citation>
    <scope>NUCLEOTIDE SEQUENCE [LARGE SCALE GENOMIC DNA]</scope>
    <source>
        <strain evidence="1 2">KCTC 42381</strain>
    </source>
</reference>
<name>A0A508ARX1_9GAMM</name>
<organism evidence="1 2">
    <name type="scientific">Marilutibacter maris</name>
    <dbReference type="NCBI Taxonomy" id="1605891"/>
    <lineage>
        <taxon>Bacteria</taxon>
        <taxon>Pseudomonadati</taxon>
        <taxon>Pseudomonadota</taxon>
        <taxon>Gammaproteobacteria</taxon>
        <taxon>Lysobacterales</taxon>
        <taxon>Lysobacteraceae</taxon>
        <taxon>Marilutibacter</taxon>
    </lineage>
</organism>
<proteinExistence type="predicted"/>
<gene>
    <name evidence="1" type="ORF">FKV24_008045</name>
</gene>
<dbReference type="Proteomes" id="UP000320431">
    <property type="component" value="Unassembled WGS sequence"/>
</dbReference>
<evidence type="ECO:0000313" key="2">
    <source>
        <dbReference type="Proteomes" id="UP000320431"/>
    </source>
</evidence>
<comment type="caution">
    <text evidence="1">The sequence shown here is derived from an EMBL/GenBank/DDBJ whole genome shotgun (WGS) entry which is preliminary data.</text>
</comment>
<sequence length="71" mass="7739">MTAPVYLLSCLPEHIDGDGACTQPVWVEKPVPVLPALTLEEGVEIAFAIIGVWVVGLACRLYIRATQQGRY</sequence>
<protein>
    <submittedName>
        <fullName evidence="1">Uncharacterized protein</fullName>
    </submittedName>
</protein>
<dbReference type="RefSeq" id="WP_141482008.1">
    <property type="nucleotide sequence ID" value="NZ_VICD02000127.1"/>
</dbReference>
<accession>A0A508ARX1</accession>
<dbReference type="EMBL" id="VICD02000127">
    <property type="protein sequence ID" value="KAB8191350.1"/>
    <property type="molecule type" value="Genomic_DNA"/>
</dbReference>
<evidence type="ECO:0000313" key="1">
    <source>
        <dbReference type="EMBL" id="KAB8191350.1"/>
    </source>
</evidence>
<dbReference type="AlphaFoldDB" id="A0A508ARX1"/>